<keyword evidence="1 5" id="KW-0378">Hydrolase</keyword>
<dbReference type="GO" id="GO:0004035">
    <property type="term" value="F:alkaline phosphatase activity"/>
    <property type="evidence" value="ECO:0007669"/>
    <property type="project" value="TreeGrafter"/>
</dbReference>
<name>A0AAD6IYA5_DREDA</name>
<feature type="active site" description="Proton donor" evidence="6">
    <location>
        <position position="38"/>
    </location>
</feature>
<dbReference type="GO" id="GO:0005737">
    <property type="term" value="C:cytoplasm"/>
    <property type="evidence" value="ECO:0007669"/>
    <property type="project" value="TreeGrafter"/>
</dbReference>
<dbReference type="InterPro" id="IPR023214">
    <property type="entry name" value="HAD_sf"/>
</dbReference>
<evidence type="ECO:0000256" key="5">
    <source>
        <dbReference type="PIRNR" id="PIRNR000915"/>
    </source>
</evidence>
<evidence type="ECO:0000313" key="10">
    <source>
        <dbReference type="Proteomes" id="UP001221413"/>
    </source>
</evidence>
<evidence type="ECO:0000256" key="8">
    <source>
        <dbReference type="PIRSR" id="PIRSR000915-3"/>
    </source>
</evidence>
<dbReference type="Gene3D" id="3.40.50.1000">
    <property type="entry name" value="HAD superfamily/HAD-like"/>
    <property type="match status" value="2"/>
</dbReference>
<proteinExistence type="predicted"/>
<feature type="binding site" evidence="7">
    <location>
        <position position="231"/>
    </location>
    <ligand>
        <name>substrate</name>
    </ligand>
</feature>
<dbReference type="EC" id="3.1.3.41" evidence="3 5"/>
<dbReference type="PANTHER" id="PTHR19288:SF46">
    <property type="entry name" value="HALOACID DEHALOGENASE-LIKE HYDROLASE DOMAIN-CONTAINING PROTEIN 2"/>
    <property type="match status" value="1"/>
</dbReference>
<dbReference type="EMBL" id="JAQGDS010000004">
    <property type="protein sequence ID" value="KAJ6260960.1"/>
    <property type="molecule type" value="Genomic_DNA"/>
</dbReference>
<dbReference type="InterPro" id="IPR006349">
    <property type="entry name" value="PGP_euk"/>
</dbReference>
<dbReference type="NCBIfam" id="TIGR01452">
    <property type="entry name" value="PGP_euk"/>
    <property type="match status" value="1"/>
</dbReference>
<dbReference type="GO" id="GO:0008967">
    <property type="term" value="F:phosphoglycolate phosphatase activity"/>
    <property type="evidence" value="ECO:0007669"/>
    <property type="project" value="TreeGrafter"/>
</dbReference>
<sequence length="308" mass="33223">MASAEPGSSRAAPRKLTGRKDEIDAFIDQFDTFLFDCDGVLWQGSKLMPRVVETLEMLRSKGKKLIFVTNNSTKSRAAYSEKFTSFGIPVSVDEIFGSAYSTAVCLARVLQIPKDKRVFVIGEAGIEEELTAEGIQHFGGTQPLWFPEDEVAEHAGPDPSVSAVVVGLDRHISYAKLALAFGYLQDPNVHFFATNVDSTFPTHGKLLPGAGSCSAPLTYMLGGRAPTAFGKPSPAMMESIERRYKLDKSRACMVGDRLNTDIKFGIEGGLKGTLAVLTGVSTEREILEAGEASEGPDVYLDCLGDLLG</sequence>
<evidence type="ECO:0000256" key="7">
    <source>
        <dbReference type="PIRSR" id="PIRSR000915-2"/>
    </source>
</evidence>
<dbReference type="PIRSF" id="PIRSF000915">
    <property type="entry name" value="PGP-type_phosphatase"/>
    <property type="match status" value="1"/>
</dbReference>
<dbReference type="InterPro" id="IPR036412">
    <property type="entry name" value="HAD-like_sf"/>
</dbReference>
<comment type="caution">
    <text evidence="9">The sequence shown here is derived from an EMBL/GenBank/DDBJ whole genome shotgun (WGS) entry which is preliminary data.</text>
</comment>
<feature type="binding site" evidence="8">
    <location>
        <position position="256"/>
    </location>
    <ligand>
        <name>Mg(2+)</name>
        <dbReference type="ChEBI" id="CHEBI:18420"/>
    </ligand>
</feature>
<keyword evidence="10" id="KW-1185">Reference proteome</keyword>
<keyword evidence="8" id="KW-0479">Metal-binding</keyword>
<dbReference type="Proteomes" id="UP001221413">
    <property type="component" value="Unassembled WGS sequence"/>
</dbReference>
<evidence type="ECO:0000256" key="3">
    <source>
        <dbReference type="ARBA" id="ARBA00066659"/>
    </source>
</evidence>
<dbReference type="AlphaFoldDB" id="A0AAD6IYA5"/>
<dbReference type="GO" id="GO:0046872">
    <property type="term" value="F:metal ion binding"/>
    <property type="evidence" value="ECO:0007669"/>
    <property type="project" value="UniProtKB-KW"/>
</dbReference>
<evidence type="ECO:0000256" key="1">
    <source>
        <dbReference type="ARBA" id="ARBA00022801"/>
    </source>
</evidence>
<comment type="cofactor">
    <cofactor evidence="8">
        <name>Mg(2+)</name>
        <dbReference type="ChEBI" id="CHEBI:18420"/>
    </cofactor>
    <text evidence="8">Divalent metal ions. Mg(2+) is the most effective.</text>
</comment>
<evidence type="ECO:0000313" key="9">
    <source>
        <dbReference type="EMBL" id="KAJ6260960.1"/>
    </source>
</evidence>
<dbReference type="PANTHER" id="PTHR19288">
    <property type="entry name" value="4-NITROPHENYLPHOSPHATASE-RELATED"/>
    <property type="match status" value="1"/>
</dbReference>
<evidence type="ECO:0000256" key="6">
    <source>
        <dbReference type="PIRSR" id="PIRSR000915-1"/>
    </source>
</evidence>
<dbReference type="Pfam" id="PF13344">
    <property type="entry name" value="Hydrolase_6"/>
    <property type="match status" value="1"/>
</dbReference>
<feature type="active site" description="Nucleophile" evidence="6">
    <location>
        <position position="36"/>
    </location>
</feature>
<dbReference type="InterPro" id="IPR006357">
    <property type="entry name" value="HAD-SF_hydro_IIA"/>
</dbReference>
<feature type="binding site" evidence="8">
    <location>
        <position position="36"/>
    </location>
    <ligand>
        <name>Mg(2+)</name>
        <dbReference type="ChEBI" id="CHEBI:18420"/>
    </ligand>
</feature>
<keyword evidence="8" id="KW-0460">Magnesium</keyword>
<gene>
    <name evidence="9" type="ORF">Dda_3622</name>
</gene>
<dbReference type="FunFam" id="3.40.50.1000:FF:000039">
    <property type="entry name" value="Phosphoglycolate phosphatase"/>
    <property type="match status" value="1"/>
</dbReference>
<evidence type="ECO:0000256" key="2">
    <source>
        <dbReference type="ARBA" id="ARBA00050247"/>
    </source>
</evidence>
<dbReference type="SUPFAM" id="SSF56784">
    <property type="entry name" value="HAD-like"/>
    <property type="match status" value="1"/>
</dbReference>
<accession>A0AAD6IYA5</accession>
<organism evidence="9 10">
    <name type="scientific">Drechslerella dactyloides</name>
    <name type="common">Nematode-trapping fungus</name>
    <name type="synonym">Arthrobotrys dactyloides</name>
    <dbReference type="NCBI Taxonomy" id="74499"/>
    <lineage>
        <taxon>Eukaryota</taxon>
        <taxon>Fungi</taxon>
        <taxon>Dikarya</taxon>
        <taxon>Ascomycota</taxon>
        <taxon>Pezizomycotina</taxon>
        <taxon>Orbiliomycetes</taxon>
        <taxon>Orbiliales</taxon>
        <taxon>Orbiliaceae</taxon>
        <taxon>Drechslerella</taxon>
    </lineage>
</organism>
<dbReference type="Pfam" id="PF13242">
    <property type="entry name" value="Hydrolase_like"/>
    <property type="match status" value="1"/>
</dbReference>
<reference evidence="9" key="1">
    <citation type="submission" date="2023-01" db="EMBL/GenBank/DDBJ databases">
        <title>The chitinases involved in constricting ring structure development in the nematode-trapping fungus Drechslerella dactyloides.</title>
        <authorList>
            <person name="Wang R."/>
            <person name="Zhang L."/>
            <person name="Tang P."/>
            <person name="Li S."/>
            <person name="Liang L."/>
        </authorList>
    </citation>
    <scope>NUCLEOTIDE SEQUENCE</scope>
    <source>
        <strain evidence="9">YMF1.00031</strain>
    </source>
</reference>
<feature type="binding site" evidence="8">
    <location>
        <position position="38"/>
    </location>
    <ligand>
        <name>Mg(2+)</name>
        <dbReference type="ChEBI" id="CHEBI:18420"/>
    </ligand>
</feature>
<dbReference type="NCBIfam" id="TIGR01460">
    <property type="entry name" value="HAD-SF-IIA"/>
    <property type="match status" value="1"/>
</dbReference>
<evidence type="ECO:0000256" key="4">
    <source>
        <dbReference type="ARBA" id="ARBA00069197"/>
    </source>
</evidence>
<comment type="catalytic activity">
    <reaction evidence="2 5">
        <text>4-nitrophenyl phosphate + H2O = 4-nitrophenol + phosphate + H(+)</text>
        <dbReference type="Rhea" id="RHEA:21664"/>
        <dbReference type="ChEBI" id="CHEBI:15377"/>
        <dbReference type="ChEBI" id="CHEBI:15378"/>
        <dbReference type="ChEBI" id="CHEBI:43474"/>
        <dbReference type="ChEBI" id="CHEBI:57917"/>
        <dbReference type="ChEBI" id="CHEBI:61146"/>
        <dbReference type="EC" id="3.1.3.41"/>
    </reaction>
</comment>
<protein>
    <recommendedName>
        <fullName evidence="4 5">4-nitrophenylphosphatase</fullName>
        <shortName evidence="5">PNPPase</shortName>
        <ecNumber evidence="3 5">3.1.3.41</ecNumber>
    </recommendedName>
</protein>